<protein>
    <recommendedName>
        <fullName evidence="8">Methylated-DNA--protein-cysteine methyltransferase</fullName>
        <ecNumber evidence="8">2.1.1.63</ecNumber>
    </recommendedName>
    <alternativeName>
        <fullName evidence="8">6-O-methylguanine-DNA methyltransferase</fullName>
        <shortName evidence="8">MGMT</shortName>
    </alternativeName>
    <alternativeName>
        <fullName evidence="8">O-6-methylguanine-DNA-alkyltransferase</fullName>
    </alternativeName>
</protein>
<dbReference type="NCBIfam" id="TIGR00589">
    <property type="entry name" value="ogt"/>
    <property type="match status" value="1"/>
</dbReference>
<evidence type="ECO:0000313" key="11">
    <source>
        <dbReference type="EMBL" id="GAA2733487.1"/>
    </source>
</evidence>
<accession>A0ABN3UJM2</accession>
<dbReference type="Gene3D" id="1.10.10.10">
    <property type="entry name" value="Winged helix-like DNA-binding domain superfamily/Winged helix DNA-binding domain"/>
    <property type="match status" value="1"/>
</dbReference>
<feature type="domain" description="Methylated-DNA-[protein]-cysteine S-methyltransferase DNA binding" evidence="9">
    <location>
        <begin position="78"/>
        <end position="157"/>
    </location>
</feature>
<organism evidence="11 12">
    <name type="scientific">Pedococcus aerophilus</name>
    <dbReference type="NCBI Taxonomy" id="436356"/>
    <lineage>
        <taxon>Bacteria</taxon>
        <taxon>Bacillati</taxon>
        <taxon>Actinomycetota</taxon>
        <taxon>Actinomycetes</taxon>
        <taxon>Micrococcales</taxon>
        <taxon>Intrasporangiaceae</taxon>
        <taxon>Pedococcus</taxon>
    </lineage>
</organism>
<dbReference type="InterPro" id="IPR036217">
    <property type="entry name" value="MethylDNA_cys_MeTrfase_DNAb"/>
</dbReference>
<keyword evidence="12" id="KW-1185">Reference proteome</keyword>
<dbReference type="EC" id="2.1.1.63" evidence="8"/>
<dbReference type="Pfam" id="PF01035">
    <property type="entry name" value="DNA_binding_1"/>
    <property type="match status" value="1"/>
</dbReference>
<evidence type="ECO:0000256" key="1">
    <source>
        <dbReference type="ARBA" id="ARBA00001286"/>
    </source>
</evidence>
<dbReference type="SUPFAM" id="SSF46767">
    <property type="entry name" value="Methylated DNA-protein cysteine methyltransferase, C-terminal domain"/>
    <property type="match status" value="1"/>
</dbReference>
<dbReference type="Proteomes" id="UP001501326">
    <property type="component" value="Unassembled WGS sequence"/>
</dbReference>
<dbReference type="EMBL" id="BAAARN010000001">
    <property type="protein sequence ID" value="GAA2733487.1"/>
    <property type="molecule type" value="Genomic_DNA"/>
</dbReference>
<dbReference type="InterPro" id="IPR014048">
    <property type="entry name" value="MethylDNA_cys_MeTrfase_DNA-bd"/>
</dbReference>
<evidence type="ECO:0000313" key="12">
    <source>
        <dbReference type="Proteomes" id="UP001501326"/>
    </source>
</evidence>
<evidence type="ECO:0000256" key="7">
    <source>
        <dbReference type="ARBA" id="ARBA00049348"/>
    </source>
</evidence>
<evidence type="ECO:0000256" key="2">
    <source>
        <dbReference type="ARBA" id="ARBA00022490"/>
    </source>
</evidence>
<comment type="miscellaneous">
    <text evidence="8">This enzyme catalyzes only one turnover and therefore is not strictly catalytic. According to one definition, an enzyme is a biocatalyst that acts repeatedly and over many reaction cycles.</text>
</comment>
<dbReference type="HAMAP" id="MF_00772">
    <property type="entry name" value="OGT"/>
    <property type="match status" value="1"/>
</dbReference>
<dbReference type="InterPro" id="IPR023546">
    <property type="entry name" value="MGMT"/>
</dbReference>
<evidence type="ECO:0000256" key="3">
    <source>
        <dbReference type="ARBA" id="ARBA00022603"/>
    </source>
</evidence>
<dbReference type="Gene3D" id="3.30.160.70">
    <property type="entry name" value="Methylated DNA-protein cysteine methyltransferase domain"/>
    <property type="match status" value="1"/>
</dbReference>
<evidence type="ECO:0000256" key="4">
    <source>
        <dbReference type="ARBA" id="ARBA00022679"/>
    </source>
</evidence>
<feature type="domain" description="Methylguanine DNA methyltransferase ribonuclease-like" evidence="10">
    <location>
        <begin position="7"/>
        <end position="73"/>
    </location>
</feature>
<dbReference type="InterPro" id="IPR008332">
    <property type="entry name" value="MethylG_MeTrfase_N"/>
</dbReference>
<dbReference type="InterPro" id="IPR036388">
    <property type="entry name" value="WH-like_DNA-bd_sf"/>
</dbReference>
<keyword evidence="4 8" id="KW-0808">Transferase</keyword>
<evidence type="ECO:0000256" key="6">
    <source>
        <dbReference type="ARBA" id="ARBA00023204"/>
    </source>
</evidence>
<dbReference type="InterPro" id="IPR036631">
    <property type="entry name" value="MGMT_N_sf"/>
</dbReference>
<evidence type="ECO:0000256" key="8">
    <source>
        <dbReference type="HAMAP-Rule" id="MF_00772"/>
    </source>
</evidence>
<dbReference type="PANTHER" id="PTHR10815:SF5">
    <property type="entry name" value="METHYLATED-DNA--PROTEIN-CYSTEINE METHYLTRANSFERASE"/>
    <property type="match status" value="1"/>
</dbReference>
<dbReference type="InterPro" id="IPR001497">
    <property type="entry name" value="MethylDNA_cys_MeTrfase_AS"/>
</dbReference>
<name>A0ABN3UJM2_9MICO</name>
<evidence type="ECO:0000256" key="5">
    <source>
        <dbReference type="ARBA" id="ARBA00022763"/>
    </source>
</evidence>
<dbReference type="PROSITE" id="PS00374">
    <property type="entry name" value="MGMT"/>
    <property type="match status" value="1"/>
</dbReference>
<evidence type="ECO:0000259" key="10">
    <source>
        <dbReference type="Pfam" id="PF02870"/>
    </source>
</evidence>
<keyword evidence="6 8" id="KW-0234">DNA repair</keyword>
<comment type="catalytic activity">
    <reaction evidence="1 8">
        <text>a 4-O-methyl-thymidine in DNA + L-cysteinyl-[protein] = a thymidine in DNA + S-methyl-L-cysteinyl-[protein]</text>
        <dbReference type="Rhea" id="RHEA:53428"/>
        <dbReference type="Rhea" id="RHEA-COMP:10131"/>
        <dbReference type="Rhea" id="RHEA-COMP:10132"/>
        <dbReference type="Rhea" id="RHEA-COMP:13555"/>
        <dbReference type="Rhea" id="RHEA-COMP:13556"/>
        <dbReference type="ChEBI" id="CHEBI:29950"/>
        <dbReference type="ChEBI" id="CHEBI:82612"/>
        <dbReference type="ChEBI" id="CHEBI:137386"/>
        <dbReference type="ChEBI" id="CHEBI:137387"/>
        <dbReference type="EC" id="2.1.1.63"/>
    </reaction>
</comment>
<comment type="similarity">
    <text evidence="8">Belongs to the MGMT family.</text>
</comment>
<reference evidence="11 12" key="1">
    <citation type="journal article" date="2019" name="Int. J. Syst. Evol. Microbiol.">
        <title>The Global Catalogue of Microorganisms (GCM) 10K type strain sequencing project: providing services to taxonomists for standard genome sequencing and annotation.</title>
        <authorList>
            <consortium name="The Broad Institute Genomics Platform"/>
            <consortium name="The Broad Institute Genome Sequencing Center for Infectious Disease"/>
            <person name="Wu L."/>
            <person name="Ma J."/>
        </authorList>
    </citation>
    <scope>NUCLEOTIDE SEQUENCE [LARGE SCALE GENOMIC DNA]</scope>
    <source>
        <strain evidence="11 12">JCM 16378</strain>
    </source>
</reference>
<dbReference type="CDD" id="cd06445">
    <property type="entry name" value="ATase"/>
    <property type="match status" value="1"/>
</dbReference>
<gene>
    <name evidence="11" type="ORF">GCM10009867_11550</name>
</gene>
<proteinExistence type="inferred from homology"/>
<sequence length="167" mass="18066">MTTRTHTVVPSPIGDLTLVAHDGALAAVHMDGAKHTPEPASWGERDDRVVADVREQLGEYFARDRTTFDLALAPVGNAFEQRVWALLREIPYGQTRSYGDLARALGDVGFSQAVGAANGRNPIAVIVPCHRVIGADGSLVGYAGGLDRKRFLLALEESEEVRATRLF</sequence>
<keyword evidence="2 8" id="KW-0963">Cytoplasm</keyword>
<dbReference type="Pfam" id="PF02870">
    <property type="entry name" value="Methyltransf_1N"/>
    <property type="match status" value="1"/>
</dbReference>
<dbReference type="PANTHER" id="PTHR10815">
    <property type="entry name" value="METHYLATED-DNA--PROTEIN-CYSTEINE METHYLTRANSFERASE"/>
    <property type="match status" value="1"/>
</dbReference>
<feature type="active site" description="Nucleophile; methyl group acceptor" evidence="8">
    <location>
        <position position="129"/>
    </location>
</feature>
<comment type="caution">
    <text evidence="11">The sequence shown here is derived from an EMBL/GenBank/DDBJ whole genome shotgun (WGS) entry which is preliminary data.</text>
</comment>
<dbReference type="SUPFAM" id="SSF53155">
    <property type="entry name" value="Methylated DNA-protein cysteine methyltransferase domain"/>
    <property type="match status" value="1"/>
</dbReference>
<keyword evidence="3 8" id="KW-0489">Methyltransferase</keyword>
<dbReference type="RefSeq" id="WP_344191142.1">
    <property type="nucleotide sequence ID" value="NZ_BAAARN010000001.1"/>
</dbReference>
<keyword evidence="5 8" id="KW-0227">DNA damage</keyword>
<comment type="catalytic activity">
    <reaction evidence="7 8">
        <text>a 6-O-methyl-2'-deoxyguanosine in DNA + L-cysteinyl-[protein] = S-methyl-L-cysteinyl-[protein] + a 2'-deoxyguanosine in DNA</text>
        <dbReference type="Rhea" id="RHEA:24000"/>
        <dbReference type="Rhea" id="RHEA-COMP:10131"/>
        <dbReference type="Rhea" id="RHEA-COMP:10132"/>
        <dbReference type="Rhea" id="RHEA-COMP:11367"/>
        <dbReference type="Rhea" id="RHEA-COMP:11368"/>
        <dbReference type="ChEBI" id="CHEBI:29950"/>
        <dbReference type="ChEBI" id="CHEBI:82612"/>
        <dbReference type="ChEBI" id="CHEBI:85445"/>
        <dbReference type="ChEBI" id="CHEBI:85448"/>
        <dbReference type="EC" id="2.1.1.63"/>
    </reaction>
</comment>
<comment type="subcellular location">
    <subcellularLocation>
        <location evidence="8">Cytoplasm</location>
    </subcellularLocation>
</comment>
<evidence type="ECO:0000259" key="9">
    <source>
        <dbReference type="Pfam" id="PF01035"/>
    </source>
</evidence>
<comment type="function">
    <text evidence="8">Involved in the cellular defense against the biological effects of O6-methylguanine (O6-MeG) and O4-methylthymine (O4-MeT) in DNA. Repairs the methylated nucleobase in DNA by stoichiometrically transferring the methyl group to a cysteine residue in the enzyme. This is a suicide reaction: the enzyme is irreversibly inactivated.</text>
</comment>